<evidence type="ECO:0000259" key="6">
    <source>
        <dbReference type="SMART" id="SM00829"/>
    </source>
</evidence>
<evidence type="ECO:0000256" key="5">
    <source>
        <dbReference type="RuleBase" id="RU361277"/>
    </source>
</evidence>
<gene>
    <name evidence="7" type="ORF">DD236_06425</name>
</gene>
<dbReference type="InterPro" id="IPR013154">
    <property type="entry name" value="ADH-like_N"/>
</dbReference>
<keyword evidence="4" id="KW-0560">Oxidoreductase</keyword>
<keyword evidence="2 5" id="KW-0479">Metal-binding</keyword>
<comment type="cofactor">
    <cofactor evidence="1 5">
        <name>Zn(2+)</name>
        <dbReference type="ChEBI" id="CHEBI:29105"/>
    </cofactor>
</comment>
<dbReference type="InterPro" id="IPR020843">
    <property type="entry name" value="ER"/>
</dbReference>
<keyword evidence="3 5" id="KW-0862">Zinc</keyword>
<dbReference type="Proteomes" id="UP000245283">
    <property type="component" value="Unassembled WGS sequence"/>
</dbReference>
<dbReference type="PROSITE" id="PS00059">
    <property type="entry name" value="ADH_ZINC"/>
    <property type="match status" value="1"/>
</dbReference>
<dbReference type="RefSeq" id="WP_109093559.1">
    <property type="nucleotide sequence ID" value="NZ_CAMELQ010000112.1"/>
</dbReference>
<comment type="caution">
    <text evidence="7">The sequence shown here is derived from an EMBL/GenBank/DDBJ whole genome shotgun (WGS) entry which is preliminary data.</text>
</comment>
<dbReference type="SUPFAM" id="SSF51735">
    <property type="entry name" value="NAD(P)-binding Rossmann-fold domains"/>
    <property type="match status" value="1"/>
</dbReference>
<sequence length="348" mass="36604">MKAAIFVGPGQLELQEIPDPHAGPGEVVIKVGANTVCGTDGRILRGEKSKGIDQGVVLGHEFAGYVTEVGSGVEGFAEGELIGGVPTIPCLRCYYCQHGKEHLCTDAMIIGYRVNGGLAEYMKFPREAIERRTVFHAAEGLTPAEVALAEPLGCVLNGASQYRTQVGDTVVIIGAGPIGLLHAQVNRLFGASQIIVSDPSEPRRQIAEQFGATHTVDPTATDLDGFVRDLTDGLGAHVVVVCIGHPGLVQQGFEIARKGGAVNAFAGFSKTSLAEVDPNLIHYGELRVTGASNASRASHKRALRLIGEGKIDVKSLHTHTFALDDVVEGIEFAQTGEGIKVAVSPDGK</sequence>
<proteinExistence type="inferred from homology"/>
<dbReference type="GO" id="GO:0016491">
    <property type="term" value="F:oxidoreductase activity"/>
    <property type="evidence" value="ECO:0007669"/>
    <property type="project" value="UniProtKB-KW"/>
</dbReference>
<accession>A0A2V1K8F1</accession>
<dbReference type="InterPro" id="IPR002328">
    <property type="entry name" value="ADH_Zn_CS"/>
</dbReference>
<dbReference type="InterPro" id="IPR050129">
    <property type="entry name" value="Zn_alcohol_dh"/>
</dbReference>
<reference evidence="8" key="1">
    <citation type="submission" date="2018-05" db="EMBL/GenBank/DDBJ databases">
        <authorList>
            <person name="Li Y."/>
        </authorList>
    </citation>
    <scope>NUCLEOTIDE SEQUENCE [LARGE SCALE GENOMIC DNA]</scope>
    <source>
        <strain evidence="8">sk1b4</strain>
    </source>
</reference>
<dbReference type="EMBL" id="QETB01000003">
    <property type="protein sequence ID" value="PWF26486.1"/>
    <property type="molecule type" value="Genomic_DNA"/>
</dbReference>
<evidence type="ECO:0000256" key="4">
    <source>
        <dbReference type="ARBA" id="ARBA00023002"/>
    </source>
</evidence>
<dbReference type="InterPro" id="IPR036291">
    <property type="entry name" value="NAD(P)-bd_dom_sf"/>
</dbReference>
<dbReference type="InterPro" id="IPR011032">
    <property type="entry name" value="GroES-like_sf"/>
</dbReference>
<dbReference type="InterPro" id="IPR013149">
    <property type="entry name" value="ADH-like_C"/>
</dbReference>
<organism evidence="7 8">
    <name type="scientific">Ancrocorticia populi</name>
    <dbReference type="NCBI Taxonomy" id="2175228"/>
    <lineage>
        <taxon>Bacteria</taxon>
        <taxon>Bacillati</taxon>
        <taxon>Actinomycetota</taxon>
        <taxon>Actinomycetes</taxon>
        <taxon>Actinomycetales</taxon>
        <taxon>Actinomycetaceae</taxon>
        <taxon>Ancrocorticia</taxon>
    </lineage>
</organism>
<feature type="domain" description="Enoyl reductase (ER)" evidence="6">
    <location>
        <begin position="8"/>
        <end position="343"/>
    </location>
</feature>
<dbReference type="Gene3D" id="3.40.50.720">
    <property type="entry name" value="NAD(P)-binding Rossmann-like Domain"/>
    <property type="match status" value="1"/>
</dbReference>
<dbReference type="OrthoDB" id="9797931at2"/>
<dbReference type="GO" id="GO:0008270">
    <property type="term" value="F:zinc ion binding"/>
    <property type="evidence" value="ECO:0007669"/>
    <property type="project" value="InterPro"/>
</dbReference>
<keyword evidence="8" id="KW-1185">Reference proteome</keyword>
<dbReference type="AlphaFoldDB" id="A0A2V1K8F1"/>
<dbReference type="PANTHER" id="PTHR43401">
    <property type="entry name" value="L-THREONINE 3-DEHYDROGENASE"/>
    <property type="match status" value="1"/>
</dbReference>
<evidence type="ECO:0000256" key="2">
    <source>
        <dbReference type="ARBA" id="ARBA00022723"/>
    </source>
</evidence>
<dbReference type="Gene3D" id="3.90.180.10">
    <property type="entry name" value="Medium-chain alcohol dehydrogenases, catalytic domain"/>
    <property type="match status" value="1"/>
</dbReference>
<dbReference type="SUPFAM" id="SSF50129">
    <property type="entry name" value="GroES-like"/>
    <property type="match status" value="1"/>
</dbReference>
<evidence type="ECO:0000256" key="1">
    <source>
        <dbReference type="ARBA" id="ARBA00001947"/>
    </source>
</evidence>
<comment type="similarity">
    <text evidence="5">Belongs to the zinc-containing alcohol dehydrogenase family.</text>
</comment>
<dbReference type="Pfam" id="PF08240">
    <property type="entry name" value="ADH_N"/>
    <property type="match status" value="1"/>
</dbReference>
<evidence type="ECO:0000313" key="7">
    <source>
        <dbReference type="EMBL" id="PWF26486.1"/>
    </source>
</evidence>
<dbReference type="Pfam" id="PF00107">
    <property type="entry name" value="ADH_zinc_N"/>
    <property type="match status" value="1"/>
</dbReference>
<dbReference type="PANTHER" id="PTHR43401:SF2">
    <property type="entry name" value="L-THREONINE 3-DEHYDROGENASE"/>
    <property type="match status" value="1"/>
</dbReference>
<dbReference type="SMART" id="SM00829">
    <property type="entry name" value="PKS_ER"/>
    <property type="match status" value="1"/>
</dbReference>
<evidence type="ECO:0000256" key="3">
    <source>
        <dbReference type="ARBA" id="ARBA00022833"/>
    </source>
</evidence>
<name>A0A2V1K8F1_9ACTO</name>
<evidence type="ECO:0000313" key="8">
    <source>
        <dbReference type="Proteomes" id="UP000245283"/>
    </source>
</evidence>
<protein>
    <submittedName>
        <fullName evidence="7">Alcohol dehydrogenase</fullName>
    </submittedName>
</protein>